<dbReference type="CDD" id="cd01949">
    <property type="entry name" value="GGDEF"/>
    <property type="match status" value="1"/>
</dbReference>
<keyword evidence="1" id="KW-1133">Transmembrane helix</keyword>
<keyword evidence="4" id="KW-1185">Reference proteome</keyword>
<dbReference type="InterPro" id="IPR050469">
    <property type="entry name" value="Diguanylate_Cyclase"/>
</dbReference>
<dbReference type="GO" id="GO:0052621">
    <property type="term" value="F:diguanylate cyclase activity"/>
    <property type="evidence" value="ECO:0007669"/>
    <property type="project" value="TreeGrafter"/>
</dbReference>
<evidence type="ECO:0000256" key="1">
    <source>
        <dbReference type="SAM" id="Phobius"/>
    </source>
</evidence>
<dbReference type="Pfam" id="PF00990">
    <property type="entry name" value="GGDEF"/>
    <property type="match status" value="1"/>
</dbReference>
<dbReference type="FunFam" id="3.30.70.270:FF:000001">
    <property type="entry name" value="Diguanylate cyclase domain protein"/>
    <property type="match status" value="1"/>
</dbReference>
<keyword evidence="1" id="KW-0472">Membrane</keyword>
<dbReference type="PROSITE" id="PS50887">
    <property type="entry name" value="GGDEF"/>
    <property type="match status" value="1"/>
</dbReference>
<organism evidence="3 4">
    <name type="scientific">Proteiniborus ethanoligenes</name>
    <dbReference type="NCBI Taxonomy" id="415015"/>
    <lineage>
        <taxon>Bacteria</taxon>
        <taxon>Bacillati</taxon>
        <taxon>Bacillota</taxon>
        <taxon>Clostridia</taxon>
        <taxon>Eubacteriales</taxon>
        <taxon>Proteiniborus</taxon>
    </lineage>
</organism>
<dbReference type="STRING" id="415015.SAMN05660462_01876"/>
<dbReference type="InterPro" id="IPR043128">
    <property type="entry name" value="Rev_trsase/Diguanyl_cyclase"/>
</dbReference>
<dbReference type="GO" id="GO:0005886">
    <property type="term" value="C:plasma membrane"/>
    <property type="evidence" value="ECO:0007669"/>
    <property type="project" value="TreeGrafter"/>
</dbReference>
<evidence type="ECO:0000259" key="2">
    <source>
        <dbReference type="PROSITE" id="PS50887"/>
    </source>
</evidence>
<sequence>MHTSNMNKYYRKHFFVLMIIWLISLFSLSIFSYYKFSSDLKNELGNQAMLIAIDIAERLSIEEKEIDRLLSLDFNQLLKDNINIEFEKKARAVMNYSNIKYIYFVSPIDDSRVKYVVEEGEEGIYSSPAGTPLNIVYLLDAVESQETRLKDTNGSWYVDKDRYTVRTERLKKAITYDRPSYYINADQWGSYITGYAHVYTEDGKDLGLIGVDIILDKYQASIKKYLIIISGFVFTNIGIGIFAIILIFTVKKSEEQIYEKTVLSCTDELTSILNRRGFIELLEEELQKSIKDKRQISLLLLDVDYFKEFNDAYGHLAGDDALRKIATLLKEKANEYEGFAGRYGGDEFAILLPDIDREKAEEVANTIVNEIGELYKVESSQRGIPFNTVSIGVTSFVPEEEVTIQTLIDYADTALYKSKRYGRNRAYVLEKSPLCSTKE</sequence>
<dbReference type="EMBL" id="FNQE01000019">
    <property type="protein sequence ID" value="SDZ10605.1"/>
    <property type="molecule type" value="Genomic_DNA"/>
</dbReference>
<gene>
    <name evidence="3" type="ORF">SAMN05660462_01876</name>
</gene>
<reference evidence="3 4" key="1">
    <citation type="submission" date="2016-10" db="EMBL/GenBank/DDBJ databases">
        <authorList>
            <person name="de Groot N.N."/>
        </authorList>
    </citation>
    <scope>NUCLEOTIDE SEQUENCE [LARGE SCALE GENOMIC DNA]</scope>
    <source>
        <strain evidence="3 4">DSM 21650</strain>
    </source>
</reference>
<dbReference type="GO" id="GO:0043709">
    <property type="term" value="P:cell adhesion involved in single-species biofilm formation"/>
    <property type="evidence" value="ECO:0007669"/>
    <property type="project" value="TreeGrafter"/>
</dbReference>
<dbReference type="PANTHER" id="PTHR45138:SF9">
    <property type="entry name" value="DIGUANYLATE CYCLASE DGCM-RELATED"/>
    <property type="match status" value="1"/>
</dbReference>
<dbReference type="GO" id="GO:1902201">
    <property type="term" value="P:negative regulation of bacterial-type flagellum-dependent cell motility"/>
    <property type="evidence" value="ECO:0007669"/>
    <property type="project" value="TreeGrafter"/>
</dbReference>
<dbReference type="Gene3D" id="3.30.70.270">
    <property type="match status" value="1"/>
</dbReference>
<keyword evidence="1" id="KW-0812">Transmembrane</keyword>
<feature type="domain" description="GGDEF" evidence="2">
    <location>
        <begin position="294"/>
        <end position="431"/>
    </location>
</feature>
<dbReference type="PANTHER" id="PTHR45138">
    <property type="entry name" value="REGULATORY COMPONENTS OF SENSORY TRANSDUCTION SYSTEM"/>
    <property type="match status" value="1"/>
</dbReference>
<evidence type="ECO:0000313" key="3">
    <source>
        <dbReference type="EMBL" id="SDZ10605.1"/>
    </source>
</evidence>
<feature type="transmembrane region" description="Helical" evidence="1">
    <location>
        <begin position="14"/>
        <end position="34"/>
    </location>
</feature>
<dbReference type="SMART" id="SM00267">
    <property type="entry name" value="GGDEF"/>
    <property type="match status" value="1"/>
</dbReference>
<dbReference type="SUPFAM" id="SSF55073">
    <property type="entry name" value="Nucleotide cyclase"/>
    <property type="match status" value="1"/>
</dbReference>
<dbReference type="NCBIfam" id="TIGR00254">
    <property type="entry name" value="GGDEF"/>
    <property type="match status" value="1"/>
</dbReference>
<dbReference type="InterPro" id="IPR000160">
    <property type="entry name" value="GGDEF_dom"/>
</dbReference>
<dbReference type="Proteomes" id="UP000198625">
    <property type="component" value="Unassembled WGS sequence"/>
</dbReference>
<evidence type="ECO:0000313" key="4">
    <source>
        <dbReference type="Proteomes" id="UP000198625"/>
    </source>
</evidence>
<protein>
    <submittedName>
        <fullName evidence="3">Diguanylate cyclase (GGDEF) domain-containing protein</fullName>
    </submittedName>
</protein>
<name>A0A1H3QC55_9FIRM</name>
<feature type="transmembrane region" description="Helical" evidence="1">
    <location>
        <begin position="225"/>
        <end position="248"/>
    </location>
</feature>
<accession>A0A1H3QC55</accession>
<dbReference type="AlphaFoldDB" id="A0A1H3QC55"/>
<dbReference type="InterPro" id="IPR029787">
    <property type="entry name" value="Nucleotide_cyclase"/>
</dbReference>
<proteinExistence type="predicted"/>